<evidence type="ECO:0000256" key="1">
    <source>
        <dbReference type="ARBA" id="ARBA00006484"/>
    </source>
</evidence>
<comment type="similarity">
    <text evidence="1">Belongs to the short-chain dehydrogenases/reductases (SDR) family.</text>
</comment>
<gene>
    <name evidence="4" type="ORF">DAETH_38000</name>
</gene>
<dbReference type="SUPFAM" id="SSF51735">
    <property type="entry name" value="NAD(P)-binding Rossmann-fold domains"/>
    <property type="match status" value="1"/>
</dbReference>
<keyword evidence="2" id="KW-0560">Oxidoreductase</keyword>
<dbReference type="PANTHER" id="PTHR44196:SF1">
    <property type="entry name" value="DEHYDROGENASE_REDUCTASE SDR FAMILY MEMBER 7B"/>
    <property type="match status" value="1"/>
</dbReference>
<proteinExistence type="inferred from homology"/>
<name>A0ABM8AJ48_9DEIO</name>
<dbReference type="PANTHER" id="PTHR44196">
    <property type="entry name" value="DEHYDROGENASE/REDUCTASE SDR FAMILY MEMBER 7B"/>
    <property type="match status" value="1"/>
</dbReference>
<keyword evidence="5" id="KW-1185">Reference proteome</keyword>
<evidence type="ECO:0000256" key="3">
    <source>
        <dbReference type="SAM" id="MobiDB-lite"/>
    </source>
</evidence>
<organism evidence="4 5">
    <name type="scientific">Deinococcus aetherius</name>
    <dbReference type="NCBI Taxonomy" id="200252"/>
    <lineage>
        <taxon>Bacteria</taxon>
        <taxon>Thermotogati</taxon>
        <taxon>Deinococcota</taxon>
        <taxon>Deinococci</taxon>
        <taxon>Deinococcales</taxon>
        <taxon>Deinococcaceae</taxon>
        <taxon>Deinococcus</taxon>
    </lineage>
</organism>
<dbReference type="EMBL" id="AP026561">
    <property type="protein sequence ID" value="BDP43831.1"/>
    <property type="molecule type" value="Genomic_DNA"/>
</dbReference>
<dbReference type="Pfam" id="PF00106">
    <property type="entry name" value="adh_short"/>
    <property type="match status" value="1"/>
</dbReference>
<evidence type="ECO:0000256" key="2">
    <source>
        <dbReference type="ARBA" id="ARBA00023002"/>
    </source>
</evidence>
<evidence type="ECO:0000313" key="4">
    <source>
        <dbReference type="EMBL" id="BDP43831.1"/>
    </source>
</evidence>
<accession>A0ABM8AJ48</accession>
<dbReference type="Proteomes" id="UP001064971">
    <property type="component" value="Plasmid pDAETH-1"/>
</dbReference>
<dbReference type="InterPro" id="IPR036291">
    <property type="entry name" value="NAD(P)-bd_dom_sf"/>
</dbReference>
<sequence>MSDDQEQNQDQAHEGPSSQVSRRNVLATGAVALAGLALGGASAQVRTPAQPATGRANPRGRFAGKVVLITGATSGIGRTTAAEFAREGARVYFCGRRENLGAEVQAEIRAFGGDATYQRADVRQEEDVRNLVEGCLSRYGRLDIAFNNSCP</sequence>
<geneLocation type="plasmid" evidence="4 5">
    <name>pDAETH-1</name>
</geneLocation>
<feature type="region of interest" description="Disordered" evidence="3">
    <location>
        <begin position="1"/>
        <end position="22"/>
    </location>
</feature>
<dbReference type="CDD" id="cd05233">
    <property type="entry name" value="SDR_c"/>
    <property type="match status" value="1"/>
</dbReference>
<dbReference type="InterPro" id="IPR002347">
    <property type="entry name" value="SDR_fam"/>
</dbReference>
<protein>
    <recommendedName>
        <fullName evidence="6">Short-chain dehydrogenase/reductase SDR</fullName>
    </recommendedName>
</protein>
<dbReference type="PRINTS" id="PR00081">
    <property type="entry name" value="GDHRDH"/>
</dbReference>
<evidence type="ECO:0000313" key="5">
    <source>
        <dbReference type="Proteomes" id="UP001064971"/>
    </source>
</evidence>
<keyword evidence="4" id="KW-0614">Plasmid</keyword>
<evidence type="ECO:0008006" key="6">
    <source>
        <dbReference type="Google" id="ProtNLM"/>
    </source>
</evidence>
<dbReference type="Gene3D" id="3.40.50.720">
    <property type="entry name" value="NAD(P)-binding Rossmann-like Domain"/>
    <property type="match status" value="1"/>
</dbReference>
<reference evidence="4" key="1">
    <citation type="submission" date="2022-07" db="EMBL/GenBank/DDBJ databases">
        <title>Complete Genome Sequence of the Radioresistant Bacterium Deinococcus aetherius ST0316, Isolated from the Air Dust collected in Lower Stratosphere above Japan.</title>
        <authorList>
            <person name="Satoh K."/>
            <person name="Hagiwara K."/>
            <person name="Katsumata K."/>
            <person name="Kubo A."/>
            <person name="Yokobori S."/>
            <person name="Yamagishi A."/>
            <person name="Oono Y."/>
            <person name="Narumi I."/>
        </authorList>
    </citation>
    <scope>NUCLEOTIDE SEQUENCE</scope>
    <source>
        <strain evidence="4">ST0316</strain>
        <plasmid evidence="4">pDAETH-1</plasmid>
    </source>
</reference>